<protein>
    <submittedName>
        <fullName evidence="2">NADH-quinone oxidoreductase subunit C</fullName>
    </submittedName>
</protein>
<evidence type="ECO:0000256" key="1">
    <source>
        <dbReference type="SAM" id="MobiDB-lite"/>
    </source>
</evidence>
<accession>A0A9X1TQ32</accession>
<dbReference type="Proteomes" id="UP001139384">
    <property type="component" value="Unassembled WGS sequence"/>
</dbReference>
<name>A0A9X1TQ32_STRM4</name>
<feature type="non-terminal residue" evidence="2">
    <location>
        <position position="1"/>
    </location>
</feature>
<evidence type="ECO:0000313" key="2">
    <source>
        <dbReference type="EMBL" id="MCF1598419.1"/>
    </source>
</evidence>
<feature type="compositionally biased region" description="Basic and acidic residues" evidence="1">
    <location>
        <begin position="35"/>
        <end position="48"/>
    </location>
</feature>
<feature type="compositionally biased region" description="Acidic residues" evidence="1">
    <location>
        <begin position="53"/>
        <end position="69"/>
    </location>
</feature>
<dbReference type="EMBL" id="JAKEIP010000212">
    <property type="protein sequence ID" value="MCF1598419.1"/>
    <property type="molecule type" value="Genomic_DNA"/>
</dbReference>
<keyword evidence="3" id="KW-1185">Reference proteome</keyword>
<feature type="region of interest" description="Disordered" evidence="1">
    <location>
        <begin position="1"/>
        <end position="90"/>
    </location>
</feature>
<proteinExistence type="predicted"/>
<reference evidence="2" key="1">
    <citation type="submission" date="2022-01" db="EMBL/GenBank/DDBJ databases">
        <title>Draft Genome Sequences of Seven Type Strains of the Genus Streptomyces.</title>
        <authorList>
            <person name="Aziz S."/>
            <person name="Coretto E."/>
            <person name="Chronakova A."/>
            <person name="Sproer C."/>
            <person name="Huber K."/>
            <person name="Nouioui I."/>
            <person name="Gross H."/>
        </authorList>
    </citation>
    <scope>NUCLEOTIDE SEQUENCE</scope>
    <source>
        <strain evidence="2">DSM 103493</strain>
    </source>
</reference>
<gene>
    <name evidence="2" type="ORF">L0P92_33430</name>
</gene>
<feature type="compositionally biased region" description="Basic and acidic residues" evidence="1">
    <location>
        <begin position="74"/>
        <end position="84"/>
    </location>
</feature>
<dbReference type="AlphaFoldDB" id="A0A9X1TQ32"/>
<sequence length="90" mass="9714">RSPDAPWHHARPAFDEPEPQQPPSTSEHPTSAPDQPDRSEEPKPDQPRPDQPQPDEPEATAAENEDPADPADASADRPADDRTDPAGGPQ</sequence>
<organism evidence="2 3">
    <name type="scientific">Streptomyces muensis</name>
    <dbReference type="NCBI Taxonomy" id="1077944"/>
    <lineage>
        <taxon>Bacteria</taxon>
        <taxon>Bacillati</taxon>
        <taxon>Actinomycetota</taxon>
        <taxon>Actinomycetes</taxon>
        <taxon>Kitasatosporales</taxon>
        <taxon>Streptomycetaceae</taxon>
        <taxon>Streptomyces</taxon>
    </lineage>
</organism>
<comment type="caution">
    <text evidence="2">The sequence shown here is derived from an EMBL/GenBank/DDBJ whole genome shotgun (WGS) entry which is preliminary data.</text>
</comment>
<evidence type="ECO:0000313" key="3">
    <source>
        <dbReference type="Proteomes" id="UP001139384"/>
    </source>
</evidence>